<dbReference type="AlphaFoldDB" id="D8S537"/>
<keyword evidence="2" id="KW-1185">Reference proteome</keyword>
<evidence type="ECO:0000313" key="1">
    <source>
        <dbReference type="EMBL" id="EFJ20378.1"/>
    </source>
</evidence>
<dbReference type="InParanoid" id="D8S537"/>
<dbReference type="KEGG" id="smo:SELMODRAFT_418236"/>
<gene>
    <name evidence="1" type="ORF">SELMODRAFT_418236</name>
</gene>
<evidence type="ECO:0000313" key="2">
    <source>
        <dbReference type="Proteomes" id="UP000001514"/>
    </source>
</evidence>
<sequence>MAGVEKERTQISPRFLKTVPEGFERQGRFALRSTWDRWLRDTMQLWQKDFWDTSKKRKIGENPVLEITAKIKPVWMYHGVDYILGYAANGFKVQLMAITADPAQKCKFGKSKCWELLKLELDVFIRLLEAHNVALDQYTLKTKTKLMDISQSRRHTNPLCKDSDVCKTTRTTVQELVMALLDVINTLKDIHWMQRDIKNFDTGTWWLIDVDNASTTPQDTGVHYQPCARDHGGA</sequence>
<dbReference type="Proteomes" id="UP000001514">
    <property type="component" value="Unassembled WGS sequence"/>
</dbReference>
<accession>D8S537</accession>
<dbReference type="Gramene" id="EFJ20378">
    <property type="protein sequence ID" value="EFJ20378"/>
    <property type="gene ID" value="SELMODRAFT_418236"/>
</dbReference>
<organism evidence="2">
    <name type="scientific">Selaginella moellendorffii</name>
    <name type="common">Spikemoss</name>
    <dbReference type="NCBI Taxonomy" id="88036"/>
    <lineage>
        <taxon>Eukaryota</taxon>
        <taxon>Viridiplantae</taxon>
        <taxon>Streptophyta</taxon>
        <taxon>Embryophyta</taxon>
        <taxon>Tracheophyta</taxon>
        <taxon>Lycopodiopsida</taxon>
        <taxon>Selaginellales</taxon>
        <taxon>Selaginellaceae</taxon>
        <taxon>Selaginella</taxon>
    </lineage>
</organism>
<protein>
    <submittedName>
        <fullName evidence="1">Uncharacterized protein</fullName>
    </submittedName>
</protein>
<dbReference type="HOGENOM" id="CLU_1186705_0_0_1"/>
<name>D8S537_SELML</name>
<reference evidence="1 2" key="1">
    <citation type="journal article" date="2011" name="Science">
        <title>The Selaginella genome identifies genetic changes associated with the evolution of vascular plants.</title>
        <authorList>
            <person name="Banks J.A."/>
            <person name="Nishiyama T."/>
            <person name="Hasebe M."/>
            <person name="Bowman J.L."/>
            <person name="Gribskov M."/>
            <person name="dePamphilis C."/>
            <person name="Albert V.A."/>
            <person name="Aono N."/>
            <person name="Aoyama T."/>
            <person name="Ambrose B.A."/>
            <person name="Ashton N.W."/>
            <person name="Axtell M.J."/>
            <person name="Barker E."/>
            <person name="Barker M.S."/>
            <person name="Bennetzen J.L."/>
            <person name="Bonawitz N.D."/>
            <person name="Chapple C."/>
            <person name="Cheng C."/>
            <person name="Correa L.G."/>
            <person name="Dacre M."/>
            <person name="DeBarry J."/>
            <person name="Dreyer I."/>
            <person name="Elias M."/>
            <person name="Engstrom E.M."/>
            <person name="Estelle M."/>
            <person name="Feng L."/>
            <person name="Finet C."/>
            <person name="Floyd S.K."/>
            <person name="Frommer W.B."/>
            <person name="Fujita T."/>
            <person name="Gramzow L."/>
            <person name="Gutensohn M."/>
            <person name="Harholt J."/>
            <person name="Hattori M."/>
            <person name="Heyl A."/>
            <person name="Hirai T."/>
            <person name="Hiwatashi Y."/>
            <person name="Ishikawa M."/>
            <person name="Iwata M."/>
            <person name="Karol K.G."/>
            <person name="Koehler B."/>
            <person name="Kolukisaoglu U."/>
            <person name="Kubo M."/>
            <person name="Kurata T."/>
            <person name="Lalonde S."/>
            <person name="Li K."/>
            <person name="Li Y."/>
            <person name="Litt A."/>
            <person name="Lyons E."/>
            <person name="Manning G."/>
            <person name="Maruyama T."/>
            <person name="Michael T.P."/>
            <person name="Mikami K."/>
            <person name="Miyazaki S."/>
            <person name="Morinaga S."/>
            <person name="Murata T."/>
            <person name="Mueller-Roeber B."/>
            <person name="Nelson D.R."/>
            <person name="Obara M."/>
            <person name="Oguri Y."/>
            <person name="Olmstead R.G."/>
            <person name="Onodera N."/>
            <person name="Petersen B.L."/>
            <person name="Pils B."/>
            <person name="Prigge M."/>
            <person name="Rensing S.A."/>
            <person name="Riano-Pachon D.M."/>
            <person name="Roberts A.W."/>
            <person name="Sato Y."/>
            <person name="Scheller H.V."/>
            <person name="Schulz B."/>
            <person name="Schulz C."/>
            <person name="Shakirov E.V."/>
            <person name="Shibagaki N."/>
            <person name="Shinohara N."/>
            <person name="Shippen D.E."/>
            <person name="Soerensen I."/>
            <person name="Sotooka R."/>
            <person name="Sugimoto N."/>
            <person name="Sugita M."/>
            <person name="Sumikawa N."/>
            <person name="Tanurdzic M."/>
            <person name="Theissen G."/>
            <person name="Ulvskov P."/>
            <person name="Wakazuki S."/>
            <person name="Weng J.K."/>
            <person name="Willats W.W."/>
            <person name="Wipf D."/>
            <person name="Wolf P.G."/>
            <person name="Yang L."/>
            <person name="Zimmer A.D."/>
            <person name="Zhu Q."/>
            <person name="Mitros T."/>
            <person name="Hellsten U."/>
            <person name="Loque D."/>
            <person name="Otillar R."/>
            <person name="Salamov A."/>
            <person name="Schmutz J."/>
            <person name="Shapiro H."/>
            <person name="Lindquist E."/>
            <person name="Lucas S."/>
            <person name="Rokhsar D."/>
            <person name="Grigoriev I.V."/>
        </authorList>
    </citation>
    <scope>NUCLEOTIDE SEQUENCE [LARGE SCALE GENOMIC DNA]</scope>
</reference>
<dbReference type="EMBL" id="GL377602">
    <property type="protein sequence ID" value="EFJ20378.1"/>
    <property type="molecule type" value="Genomic_DNA"/>
</dbReference>
<proteinExistence type="predicted"/>